<proteinExistence type="predicted"/>
<protein>
    <submittedName>
        <fullName evidence="1">ISPsy10, transposase, truncation</fullName>
    </submittedName>
</protein>
<dbReference type="AlphaFoldDB" id="A0A158KQ90"/>
<organism evidence="1 2">
    <name type="scientific">Caballeronia choica</name>
    <dbReference type="NCBI Taxonomy" id="326476"/>
    <lineage>
        <taxon>Bacteria</taxon>
        <taxon>Pseudomonadati</taxon>
        <taxon>Pseudomonadota</taxon>
        <taxon>Betaproteobacteria</taxon>
        <taxon>Burkholderiales</taxon>
        <taxon>Burkholderiaceae</taxon>
        <taxon>Caballeronia</taxon>
    </lineage>
</organism>
<reference evidence="1" key="1">
    <citation type="submission" date="2016-01" db="EMBL/GenBank/DDBJ databases">
        <authorList>
            <person name="Peeters C."/>
        </authorList>
    </citation>
    <scope>NUCLEOTIDE SEQUENCE [LARGE SCALE GENOMIC DNA]</scope>
    <source>
        <strain evidence="1">LMG 22940</strain>
    </source>
</reference>
<dbReference type="RefSeq" id="WP_374729635.1">
    <property type="nucleotide sequence ID" value="NZ_FCON02000133.1"/>
</dbReference>
<comment type="caution">
    <text evidence="1">The sequence shown here is derived from an EMBL/GenBank/DDBJ whole genome shotgun (WGS) entry which is preliminary data.</text>
</comment>
<keyword evidence="2" id="KW-1185">Reference proteome</keyword>
<evidence type="ECO:0000313" key="2">
    <source>
        <dbReference type="Proteomes" id="UP000054770"/>
    </source>
</evidence>
<accession>A0A158KQ90</accession>
<dbReference type="EMBL" id="FCON02000133">
    <property type="protein sequence ID" value="SAL83165.1"/>
    <property type="molecule type" value="Genomic_DNA"/>
</dbReference>
<sequence>MPLAREDTPSCAVSFTGGARSCQFRFNLADFDCEEALYDSASLRRFARIDLGSEAVLDRHRVVEVSRILETHKPGEQLFAEVGRKLQSSGMGLESGT</sequence>
<gene>
    <name evidence="1" type="ORF">AWB68_06801</name>
</gene>
<dbReference type="Proteomes" id="UP000054770">
    <property type="component" value="Unassembled WGS sequence"/>
</dbReference>
<evidence type="ECO:0000313" key="1">
    <source>
        <dbReference type="EMBL" id="SAL83165.1"/>
    </source>
</evidence>
<name>A0A158KQ90_9BURK</name>